<dbReference type="Proteomes" id="UP000466514">
    <property type="component" value="Chromosome"/>
</dbReference>
<accession>A0A7I7MBJ6</accession>
<proteinExistence type="predicted"/>
<evidence type="ECO:0000256" key="1">
    <source>
        <dbReference type="SAM" id="MobiDB-lite"/>
    </source>
</evidence>
<dbReference type="RefSeq" id="WP_163723087.1">
    <property type="nucleotide sequence ID" value="NZ_AP022574.1"/>
</dbReference>
<reference evidence="2 3" key="1">
    <citation type="journal article" date="2019" name="Emerg. Microbes Infect.">
        <title>Comprehensive subspecies identification of 175 nontuberculous mycobacteria species based on 7547 genomic profiles.</title>
        <authorList>
            <person name="Matsumoto Y."/>
            <person name="Kinjo T."/>
            <person name="Motooka D."/>
            <person name="Nabeya D."/>
            <person name="Jung N."/>
            <person name="Uechi K."/>
            <person name="Horii T."/>
            <person name="Iida T."/>
            <person name="Fujita J."/>
            <person name="Nakamura S."/>
        </authorList>
    </citation>
    <scope>NUCLEOTIDE SEQUENCE [LARGE SCALE GENOMIC DNA]</scope>
    <source>
        <strain evidence="2 3">JCM 13323</strain>
    </source>
</reference>
<keyword evidence="3" id="KW-1185">Reference proteome</keyword>
<sequence>MRPSTTSAATDRARTRRRLAAVLGTELVCAALLISGPLPGTPVGPAVAAPSPTTGTAAPSGAPLRTVTTPDGRTAQLIDLGGGAGALLDRVAAELPGAEAAVSAFWGPQWPREIPIVVAGSPEQFAVLAGAGADTAATTTAERITFSPAAGAMDPADLRIVLRHELFHYAARAGTAADAPVWLTEGVADFVGRPAPSVLVGLPERLPTDADLVTPGPQRSAAYDRAWAFATHVAQAYGADRLRALYVGACGPGHSDTATAVRDVLGIDLPA</sequence>
<protein>
    <submittedName>
        <fullName evidence="2">Peptidase</fullName>
    </submittedName>
</protein>
<dbReference type="EMBL" id="AP022574">
    <property type="protein sequence ID" value="BBX69648.1"/>
    <property type="molecule type" value="Genomic_DNA"/>
</dbReference>
<evidence type="ECO:0000313" key="3">
    <source>
        <dbReference type="Proteomes" id="UP000466514"/>
    </source>
</evidence>
<dbReference type="AlphaFoldDB" id="A0A7I7MBJ6"/>
<feature type="region of interest" description="Disordered" evidence="1">
    <location>
        <begin position="45"/>
        <end position="64"/>
    </location>
</feature>
<evidence type="ECO:0000313" key="2">
    <source>
        <dbReference type="EMBL" id="BBX69648.1"/>
    </source>
</evidence>
<dbReference type="KEGG" id="mpsc:MPSYJ_31090"/>
<organism evidence="2 3">
    <name type="scientific">Mycolicibacterium psychrotolerans</name>
    <dbReference type="NCBI Taxonomy" id="216929"/>
    <lineage>
        <taxon>Bacteria</taxon>
        <taxon>Bacillati</taxon>
        <taxon>Actinomycetota</taxon>
        <taxon>Actinomycetes</taxon>
        <taxon>Mycobacteriales</taxon>
        <taxon>Mycobacteriaceae</taxon>
        <taxon>Mycolicibacterium</taxon>
    </lineage>
</organism>
<name>A0A7I7MBJ6_9MYCO</name>
<gene>
    <name evidence="2" type="ORF">MPSYJ_31090</name>
</gene>